<protein>
    <submittedName>
        <fullName evidence="2">Putative Polyprotein P3</fullName>
    </submittedName>
</protein>
<evidence type="ECO:0000259" key="1">
    <source>
        <dbReference type="PROSITE" id="PS50878"/>
    </source>
</evidence>
<dbReference type="Pfam" id="PF00078">
    <property type="entry name" value="RVT_1"/>
    <property type="match status" value="1"/>
</dbReference>
<sequence length="539" mass="61709">MKFLQEWEEQDAKNYSVAGIVIQWKDQESVNRLISLSTPLQPKGNLAIYNTLLQEEIKEGIVDEVPDSEVKLHNQTFCVPKHSGDQRKVLDARLINNEILKKHFKMHSVQTVSEAISKDYWLASLDIKSAYSHIKVHPSLKPFLGFAVRDKSFLYRAMPFGLRLAPLVFTKTLAISIKQIRKSIKSTILHYADDILLLNKNKMILSQDIQTAVNILQAMGWIINFRESELTPQQSIKYLDLQWWLSKVTSNKGRSIIPPAPIQCTITTDASHLGWGSTLEYNNRTWIAWGNWPNPKLLKSSNQREMKAIHYALMHFAPICNKEEIHSIMIRSDNQVAVQDNKRRRAAPILAPTLRQILKLEEDKKWSIEAVYLKGELNSIADRLSRLEKAGDYQLKKDVLNEALQKLQVSPTLDAFATRRNSLFPRFLSPTDDNRAIGTNGLKFPWGQKIVYAHPPIAIIGRCLQKIQSEKTTVVLILPDWQQWWSSVVKEMEIKSIQLGQADQILKPGKSMKRNECKLPPGSLVAHLIQIGEEMKYIN</sequence>
<evidence type="ECO:0000313" key="2">
    <source>
        <dbReference type="EMBL" id="KAA6393117.1"/>
    </source>
</evidence>
<dbReference type="InterPro" id="IPR043502">
    <property type="entry name" value="DNA/RNA_pol_sf"/>
</dbReference>
<dbReference type="Gene3D" id="3.30.420.10">
    <property type="entry name" value="Ribonuclease H-like superfamily/Ribonuclease H"/>
    <property type="match status" value="1"/>
</dbReference>
<dbReference type="InterPro" id="IPR000477">
    <property type="entry name" value="RT_dom"/>
</dbReference>
<evidence type="ECO:0000313" key="3">
    <source>
        <dbReference type="Proteomes" id="UP000324800"/>
    </source>
</evidence>
<dbReference type="PANTHER" id="PTHR33050:SF7">
    <property type="entry name" value="RIBONUCLEASE H"/>
    <property type="match status" value="1"/>
</dbReference>
<comment type="caution">
    <text evidence="2">The sequence shown here is derived from an EMBL/GenBank/DDBJ whole genome shotgun (WGS) entry which is preliminary data.</text>
</comment>
<dbReference type="Proteomes" id="UP000324800">
    <property type="component" value="Unassembled WGS sequence"/>
</dbReference>
<accession>A0A5J4WDS5</accession>
<dbReference type="CDD" id="cd03714">
    <property type="entry name" value="RT_DIRS1"/>
    <property type="match status" value="1"/>
</dbReference>
<dbReference type="SUPFAM" id="SSF56672">
    <property type="entry name" value="DNA/RNA polymerases"/>
    <property type="match status" value="1"/>
</dbReference>
<organism evidence="2 3">
    <name type="scientific">Streblomastix strix</name>
    <dbReference type="NCBI Taxonomy" id="222440"/>
    <lineage>
        <taxon>Eukaryota</taxon>
        <taxon>Metamonada</taxon>
        <taxon>Preaxostyla</taxon>
        <taxon>Oxymonadida</taxon>
        <taxon>Streblomastigidae</taxon>
        <taxon>Streblomastix</taxon>
    </lineage>
</organism>
<dbReference type="GO" id="GO:0003676">
    <property type="term" value="F:nucleic acid binding"/>
    <property type="evidence" value="ECO:0007669"/>
    <property type="project" value="InterPro"/>
</dbReference>
<gene>
    <name evidence="2" type="ORF">EZS28_011356</name>
</gene>
<dbReference type="Gene3D" id="3.30.70.270">
    <property type="match status" value="1"/>
</dbReference>
<proteinExistence type="predicted"/>
<dbReference type="InterPro" id="IPR036397">
    <property type="entry name" value="RNaseH_sf"/>
</dbReference>
<dbReference type="EMBL" id="SNRW01002335">
    <property type="protein sequence ID" value="KAA6393117.1"/>
    <property type="molecule type" value="Genomic_DNA"/>
</dbReference>
<dbReference type="Gene3D" id="3.10.10.10">
    <property type="entry name" value="HIV Type 1 Reverse Transcriptase, subunit A, domain 1"/>
    <property type="match status" value="1"/>
</dbReference>
<dbReference type="AlphaFoldDB" id="A0A5J4WDS5"/>
<reference evidence="2 3" key="1">
    <citation type="submission" date="2019-03" db="EMBL/GenBank/DDBJ databases">
        <title>Single cell metagenomics reveals metabolic interactions within the superorganism composed of flagellate Streblomastix strix and complex community of Bacteroidetes bacteria on its surface.</title>
        <authorList>
            <person name="Treitli S.C."/>
            <person name="Kolisko M."/>
            <person name="Husnik F."/>
            <person name="Keeling P."/>
            <person name="Hampl V."/>
        </authorList>
    </citation>
    <scope>NUCLEOTIDE SEQUENCE [LARGE SCALE GENOMIC DNA]</scope>
    <source>
        <strain evidence="2">ST1C</strain>
    </source>
</reference>
<dbReference type="PROSITE" id="PS50878">
    <property type="entry name" value="RT_POL"/>
    <property type="match status" value="1"/>
</dbReference>
<dbReference type="InterPro" id="IPR043128">
    <property type="entry name" value="Rev_trsase/Diguanyl_cyclase"/>
</dbReference>
<dbReference type="CDD" id="cd09275">
    <property type="entry name" value="RNase_HI_RT_DIRS1"/>
    <property type="match status" value="1"/>
</dbReference>
<feature type="domain" description="Reverse transcriptase" evidence="1">
    <location>
        <begin position="60"/>
        <end position="243"/>
    </location>
</feature>
<dbReference type="OrthoDB" id="7756796at2759"/>
<dbReference type="InterPro" id="IPR052055">
    <property type="entry name" value="Hepadnavirus_pol/RT"/>
</dbReference>
<dbReference type="PANTHER" id="PTHR33050">
    <property type="entry name" value="REVERSE TRANSCRIPTASE DOMAIN-CONTAINING PROTEIN"/>
    <property type="match status" value="1"/>
</dbReference>
<name>A0A5J4WDS5_9EUKA</name>